<evidence type="ECO:0000313" key="2">
    <source>
        <dbReference type="EMBL" id="KKM88217.1"/>
    </source>
</evidence>
<gene>
    <name evidence="2" type="ORF">LCGC14_1261010</name>
</gene>
<dbReference type="EMBL" id="LAZR01006991">
    <property type="protein sequence ID" value="KKM88217.1"/>
    <property type="molecule type" value="Genomic_DNA"/>
</dbReference>
<name>A0A0F9P405_9ZZZZ</name>
<evidence type="ECO:0000256" key="1">
    <source>
        <dbReference type="SAM" id="Coils"/>
    </source>
</evidence>
<organism evidence="2">
    <name type="scientific">marine sediment metagenome</name>
    <dbReference type="NCBI Taxonomy" id="412755"/>
    <lineage>
        <taxon>unclassified sequences</taxon>
        <taxon>metagenomes</taxon>
        <taxon>ecological metagenomes</taxon>
    </lineage>
</organism>
<evidence type="ECO:0008006" key="3">
    <source>
        <dbReference type="Google" id="ProtNLM"/>
    </source>
</evidence>
<protein>
    <recommendedName>
        <fullName evidence="3">Conjugal transfer protein TraI</fullName>
    </recommendedName>
</protein>
<proteinExistence type="predicted"/>
<comment type="caution">
    <text evidence="2">The sequence shown here is derived from an EMBL/GenBank/DDBJ whole genome shotgun (WGS) entry which is preliminary data.</text>
</comment>
<sequence length="205" mass="23463">MKDALLYLYLFLPLVIMAQIPVTDVATNASVGMVNSQLTSMNIQLKAVNKNLVRLINLMEKNNNDTSKSRKILKEELEAKKEAPAYVTGSTDVAMTIELKSKILKAYRSSQNTIQKLEYLERRETREFLVYAAQAILETKNLFKQCNEILNTKAIILPEERLKKVDGINAQLENILDGLIAYNNKLSRTNTYRKSRYTLVNMNRD</sequence>
<feature type="coiled-coil region" evidence="1">
    <location>
        <begin position="45"/>
        <end position="83"/>
    </location>
</feature>
<dbReference type="AlphaFoldDB" id="A0A0F9P405"/>
<keyword evidence="1" id="KW-0175">Coiled coil</keyword>
<accession>A0A0F9P405</accession>
<reference evidence="2" key="1">
    <citation type="journal article" date="2015" name="Nature">
        <title>Complex archaea that bridge the gap between prokaryotes and eukaryotes.</title>
        <authorList>
            <person name="Spang A."/>
            <person name="Saw J.H."/>
            <person name="Jorgensen S.L."/>
            <person name="Zaremba-Niedzwiedzka K."/>
            <person name="Martijn J."/>
            <person name="Lind A.E."/>
            <person name="van Eijk R."/>
            <person name="Schleper C."/>
            <person name="Guy L."/>
            <person name="Ettema T.J."/>
        </authorList>
    </citation>
    <scope>NUCLEOTIDE SEQUENCE</scope>
</reference>